<keyword evidence="2" id="KW-0812">Transmembrane</keyword>
<name>A0ABU2FG03_9EURY</name>
<gene>
    <name evidence="3" type="ORF">NDI56_15870</name>
</gene>
<evidence type="ECO:0000313" key="4">
    <source>
        <dbReference type="Proteomes" id="UP001259659"/>
    </source>
</evidence>
<feature type="region of interest" description="Disordered" evidence="1">
    <location>
        <begin position="1"/>
        <end position="22"/>
    </location>
</feature>
<reference evidence="3 4" key="1">
    <citation type="submission" date="2022-06" db="EMBL/GenBank/DDBJ databases">
        <title>Haloarcula sp. a new haloarchaeum isolate from saline soil.</title>
        <authorList>
            <person name="Strakova D."/>
            <person name="Galisteo C."/>
            <person name="Sanchez-Porro C."/>
            <person name="Ventosa A."/>
        </authorList>
    </citation>
    <scope>NUCLEOTIDE SEQUENCE [LARGE SCALE GENOMIC DNA]</scope>
    <source>
        <strain evidence="3 4">S1CR25-12</strain>
    </source>
</reference>
<comment type="caution">
    <text evidence="3">The sequence shown here is derived from an EMBL/GenBank/DDBJ whole genome shotgun (WGS) entry which is preliminary data.</text>
</comment>
<accession>A0ABU2FG03</accession>
<evidence type="ECO:0000313" key="3">
    <source>
        <dbReference type="EMBL" id="MDS0260883.1"/>
    </source>
</evidence>
<feature type="transmembrane region" description="Helical" evidence="2">
    <location>
        <begin position="96"/>
        <end position="115"/>
    </location>
</feature>
<keyword evidence="4" id="KW-1185">Reference proteome</keyword>
<evidence type="ECO:0000256" key="2">
    <source>
        <dbReference type="SAM" id="Phobius"/>
    </source>
</evidence>
<keyword evidence="2" id="KW-1133">Transmembrane helix</keyword>
<dbReference type="EMBL" id="JAMQON010000004">
    <property type="protein sequence ID" value="MDS0260883.1"/>
    <property type="molecule type" value="Genomic_DNA"/>
</dbReference>
<proteinExistence type="predicted"/>
<feature type="transmembrane region" description="Helical" evidence="2">
    <location>
        <begin position="51"/>
        <end position="76"/>
    </location>
</feature>
<sequence>MTGDESEKDPSEHLATGSGQVVDGISDTSTGLKNIGVSVWEWFGNHPVVRWFVGLLLGWFVMQGVLEFTGTVYQFFFTRVTPVTGDINVRTTPLPLGLSINILFFLWLVTTYAAVARIIRLRQRIEELEQQAGSQKE</sequence>
<evidence type="ECO:0000256" key="1">
    <source>
        <dbReference type="SAM" id="MobiDB-lite"/>
    </source>
</evidence>
<dbReference type="RefSeq" id="WP_310920646.1">
    <property type="nucleotide sequence ID" value="NZ_JAMQON010000004.1"/>
</dbReference>
<evidence type="ECO:0008006" key="5">
    <source>
        <dbReference type="Google" id="ProtNLM"/>
    </source>
</evidence>
<organism evidence="3 4">
    <name type="scientific">Haloarcula saliterrae</name>
    <dbReference type="NCBI Taxonomy" id="2950534"/>
    <lineage>
        <taxon>Archaea</taxon>
        <taxon>Methanobacteriati</taxon>
        <taxon>Methanobacteriota</taxon>
        <taxon>Stenosarchaea group</taxon>
        <taxon>Halobacteria</taxon>
        <taxon>Halobacteriales</taxon>
        <taxon>Haloarculaceae</taxon>
        <taxon>Haloarcula</taxon>
    </lineage>
</organism>
<keyword evidence="2" id="KW-0472">Membrane</keyword>
<dbReference type="Proteomes" id="UP001259659">
    <property type="component" value="Unassembled WGS sequence"/>
</dbReference>
<protein>
    <recommendedName>
        <fullName evidence="5">DUF4282 domain-containing protein</fullName>
    </recommendedName>
</protein>